<evidence type="ECO:0000313" key="2">
    <source>
        <dbReference type="Proteomes" id="UP000232323"/>
    </source>
</evidence>
<organism evidence="1 2">
    <name type="scientific">Chlamydomonas eustigma</name>
    <dbReference type="NCBI Taxonomy" id="1157962"/>
    <lineage>
        <taxon>Eukaryota</taxon>
        <taxon>Viridiplantae</taxon>
        <taxon>Chlorophyta</taxon>
        <taxon>core chlorophytes</taxon>
        <taxon>Chlorophyceae</taxon>
        <taxon>CS clade</taxon>
        <taxon>Chlamydomonadales</taxon>
        <taxon>Chlamydomonadaceae</taxon>
        <taxon>Chlamydomonas</taxon>
    </lineage>
</organism>
<dbReference type="EMBL" id="BEGY01000010">
    <property type="protein sequence ID" value="GAX75116.1"/>
    <property type="molecule type" value="Genomic_DNA"/>
</dbReference>
<name>A0A250WWH7_9CHLO</name>
<comment type="caution">
    <text evidence="1">The sequence shown here is derived from an EMBL/GenBank/DDBJ whole genome shotgun (WGS) entry which is preliminary data.</text>
</comment>
<dbReference type="AlphaFoldDB" id="A0A250WWH7"/>
<evidence type="ECO:0000313" key="1">
    <source>
        <dbReference type="EMBL" id="GAX75116.1"/>
    </source>
</evidence>
<proteinExistence type="predicted"/>
<gene>
    <name evidence="1" type="ORF">CEUSTIGMA_g2560.t1</name>
</gene>
<accession>A0A250WWH7</accession>
<sequence>MPKSRPKQRAVFSECFDGADRLAQTSRDTSDFQAAESAARHEPPLKAIILYGSGFISPINGRANLEQKCFSNLDTVVREGLQALLMMRHSPKTTAVSELEEILGHYTVSLNISHP</sequence>
<reference evidence="1 2" key="1">
    <citation type="submission" date="2017-08" db="EMBL/GenBank/DDBJ databases">
        <title>Acidophilic green algal genome provides insights into adaptation to an acidic environment.</title>
        <authorList>
            <person name="Hirooka S."/>
            <person name="Hirose Y."/>
            <person name="Kanesaki Y."/>
            <person name="Higuchi S."/>
            <person name="Fujiwara T."/>
            <person name="Onuma R."/>
            <person name="Era A."/>
            <person name="Ohbayashi R."/>
            <person name="Uzuka A."/>
            <person name="Nozaki H."/>
            <person name="Yoshikawa H."/>
            <person name="Miyagishima S.Y."/>
        </authorList>
    </citation>
    <scope>NUCLEOTIDE SEQUENCE [LARGE SCALE GENOMIC DNA]</scope>
    <source>
        <strain evidence="1 2">NIES-2499</strain>
    </source>
</reference>
<protein>
    <submittedName>
        <fullName evidence="1">Uncharacterized protein</fullName>
    </submittedName>
</protein>
<keyword evidence="2" id="KW-1185">Reference proteome</keyword>
<dbReference type="Proteomes" id="UP000232323">
    <property type="component" value="Unassembled WGS sequence"/>
</dbReference>